<feature type="transmembrane region" description="Helical" evidence="1">
    <location>
        <begin position="129"/>
        <end position="148"/>
    </location>
</feature>
<dbReference type="Pfam" id="PF19853">
    <property type="entry name" value="DUF6328"/>
    <property type="match status" value="1"/>
</dbReference>
<organism evidence="2 3">
    <name type="scientific">Pendulispora rubella</name>
    <dbReference type="NCBI Taxonomy" id="2741070"/>
    <lineage>
        <taxon>Bacteria</taxon>
        <taxon>Pseudomonadati</taxon>
        <taxon>Myxococcota</taxon>
        <taxon>Myxococcia</taxon>
        <taxon>Myxococcales</taxon>
        <taxon>Sorangiineae</taxon>
        <taxon>Pendulisporaceae</taxon>
        <taxon>Pendulispora</taxon>
    </lineage>
</organism>
<feature type="transmembrane region" description="Helical" evidence="1">
    <location>
        <begin position="27"/>
        <end position="47"/>
    </location>
</feature>
<dbReference type="InterPro" id="IPR046291">
    <property type="entry name" value="DUF6328"/>
</dbReference>
<evidence type="ECO:0000256" key="1">
    <source>
        <dbReference type="SAM" id="Phobius"/>
    </source>
</evidence>
<dbReference type="Proteomes" id="UP001374803">
    <property type="component" value="Chromosome"/>
</dbReference>
<proteinExistence type="predicted"/>
<feature type="transmembrane region" description="Helical" evidence="1">
    <location>
        <begin position="59"/>
        <end position="77"/>
    </location>
</feature>
<gene>
    <name evidence="2" type="ORF">LVJ94_01000</name>
</gene>
<accession>A0ABZ2L4Z0</accession>
<evidence type="ECO:0000313" key="3">
    <source>
        <dbReference type="Proteomes" id="UP001374803"/>
    </source>
</evidence>
<keyword evidence="1" id="KW-1133">Transmembrane helix</keyword>
<protein>
    <submittedName>
        <fullName evidence="2">DUF6328 family protein</fullName>
    </submittedName>
</protein>
<name>A0ABZ2L4Z0_9BACT</name>
<sequence>MDEDTSKNTESPHDRVNRELTELLSELRIALPGVQMLFAFLLTVPFHETFAKLSELLRGVFFFTFATTTVAAVFLIAPSSNHRIAFRAPEKERLLLRANGFAIVGIAFLALAICGAVFLISGMLLGEGWAPAITALAFLLIVATWYVVPLWRRAHAQRPS</sequence>
<keyword evidence="1" id="KW-0812">Transmembrane</keyword>
<keyword evidence="3" id="KW-1185">Reference proteome</keyword>
<dbReference type="EMBL" id="CP089983">
    <property type="protein sequence ID" value="WXB05840.1"/>
    <property type="molecule type" value="Genomic_DNA"/>
</dbReference>
<keyword evidence="1" id="KW-0472">Membrane</keyword>
<reference evidence="2" key="1">
    <citation type="submission" date="2021-12" db="EMBL/GenBank/DDBJ databases">
        <title>Discovery of the Pendulisporaceae a myxobacterial family with distinct sporulation behavior and unique specialized metabolism.</title>
        <authorList>
            <person name="Garcia R."/>
            <person name="Popoff A."/>
            <person name="Bader C.D."/>
            <person name="Loehr J."/>
            <person name="Walesch S."/>
            <person name="Walt C."/>
            <person name="Boldt J."/>
            <person name="Bunk B."/>
            <person name="Haeckl F.J.F.P.J."/>
            <person name="Gunesch A.P."/>
            <person name="Birkelbach J."/>
            <person name="Nuebel U."/>
            <person name="Pietschmann T."/>
            <person name="Bach T."/>
            <person name="Mueller R."/>
        </authorList>
    </citation>
    <scope>NUCLEOTIDE SEQUENCE</scope>
    <source>
        <strain evidence="2">MSr11367</strain>
    </source>
</reference>
<feature type="transmembrane region" description="Helical" evidence="1">
    <location>
        <begin position="98"/>
        <end position="123"/>
    </location>
</feature>
<evidence type="ECO:0000313" key="2">
    <source>
        <dbReference type="EMBL" id="WXB05840.1"/>
    </source>
</evidence>
<dbReference type="RefSeq" id="WP_394835488.1">
    <property type="nucleotide sequence ID" value="NZ_CP089929.1"/>
</dbReference>